<dbReference type="GO" id="GO:0016805">
    <property type="term" value="F:dipeptidase activity"/>
    <property type="evidence" value="ECO:0007669"/>
    <property type="project" value="TreeGrafter"/>
</dbReference>
<proteinExistence type="predicted"/>
<protein>
    <recommendedName>
        <fullName evidence="1">Peptidase M20 dimerisation domain-containing protein</fullName>
    </recommendedName>
</protein>
<dbReference type="PANTHER" id="PTHR30575:SF4">
    <property type="entry name" value="PEPTIDASE M20 DOMAIN-CONTAINING PROTEIN 2"/>
    <property type="match status" value="1"/>
</dbReference>
<accession>X1K4Q3</accession>
<feature type="domain" description="Peptidase M20 dimerisation" evidence="1">
    <location>
        <begin position="3"/>
        <end position="81"/>
    </location>
</feature>
<dbReference type="InterPro" id="IPR036264">
    <property type="entry name" value="Bact_exopeptidase_dim_dom"/>
</dbReference>
<dbReference type="InterPro" id="IPR052030">
    <property type="entry name" value="Peptidase_M20/M20A_hydrolases"/>
</dbReference>
<sequence length="96" mass="10656">FDPWNGINALEAMIQSFKNVDGLRPHMKDRSRFHGVIIDGGRVPNVIPEHSAGKFMIRTAQDGDLDGLMTKVIKCFEAAALATGARLEYNWGPRCN</sequence>
<comment type="caution">
    <text evidence="2">The sequence shown here is derived from an EMBL/GenBank/DDBJ whole genome shotgun (WGS) entry which is preliminary data.</text>
</comment>
<dbReference type="AlphaFoldDB" id="X1K4Q3"/>
<dbReference type="SUPFAM" id="SSF55031">
    <property type="entry name" value="Bacterial exopeptidase dimerisation domain"/>
    <property type="match status" value="1"/>
</dbReference>
<reference evidence="2" key="1">
    <citation type="journal article" date="2014" name="Front. Microbiol.">
        <title>High frequency of phylogenetically diverse reductive dehalogenase-homologous genes in deep subseafloor sedimentary metagenomes.</title>
        <authorList>
            <person name="Kawai M."/>
            <person name="Futagami T."/>
            <person name="Toyoda A."/>
            <person name="Takaki Y."/>
            <person name="Nishi S."/>
            <person name="Hori S."/>
            <person name="Arai W."/>
            <person name="Tsubouchi T."/>
            <person name="Morono Y."/>
            <person name="Uchiyama I."/>
            <person name="Ito T."/>
            <person name="Fujiyama A."/>
            <person name="Inagaki F."/>
            <person name="Takami H."/>
        </authorList>
    </citation>
    <scope>NUCLEOTIDE SEQUENCE</scope>
    <source>
        <strain evidence="2">Expedition CK06-06</strain>
    </source>
</reference>
<dbReference type="Pfam" id="PF07687">
    <property type="entry name" value="M20_dimer"/>
    <property type="match status" value="1"/>
</dbReference>
<feature type="non-terminal residue" evidence="2">
    <location>
        <position position="96"/>
    </location>
</feature>
<dbReference type="Gene3D" id="3.30.70.360">
    <property type="match status" value="1"/>
</dbReference>
<evidence type="ECO:0000259" key="1">
    <source>
        <dbReference type="Pfam" id="PF07687"/>
    </source>
</evidence>
<gene>
    <name evidence="2" type="ORF">S03H2_71374</name>
</gene>
<organism evidence="2">
    <name type="scientific">marine sediment metagenome</name>
    <dbReference type="NCBI Taxonomy" id="412755"/>
    <lineage>
        <taxon>unclassified sequences</taxon>
        <taxon>metagenomes</taxon>
        <taxon>ecological metagenomes</taxon>
    </lineage>
</organism>
<evidence type="ECO:0000313" key="2">
    <source>
        <dbReference type="EMBL" id="GAI01543.1"/>
    </source>
</evidence>
<dbReference type="InterPro" id="IPR011650">
    <property type="entry name" value="Peptidase_M20_dimer"/>
</dbReference>
<dbReference type="PANTHER" id="PTHR30575">
    <property type="entry name" value="PEPTIDASE M20"/>
    <property type="match status" value="1"/>
</dbReference>
<dbReference type="EMBL" id="BARU01047741">
    <property type="protein sequence ID" value="GAI01543.1"/>
    <property type="molecule type" value="Genomic_DNA"/>
</dbReference>
<feature type="non-terminal residue" evidence="2">
    <location>
        <position position="1"/>
    </location>
</feature>
<name>X1K4Q3_9ZZZZ</name>